<dbReference type="OrthoDB" id="7871698at2"/>
<evidence type="ECO:0000313" key="4">
    <source>
        <dbReference type="Proteomes" id="UP000004688"/>
    </source>
</evidence>
<name>M9RJ73_9RHOB</name>
<protein>
    <recommendedName>
        <fullName evidence="2">DUF1468 domain-containing protein</fullName>
    </recommendedName>
</protein>
<dbReference type="InterPro" id="IPR009936">
    <property type="entry name" value="DUF1468"/>
</dbReference>
<evidence type="ECO:0000313" key="3">
    <source>
        <dbReference type="EMBL" id="AGI72639.1"/>
    </source>
</evidence>
<dbReference type="EMBL" id="CP003742">
    <property type="protein sequence ID" value="AGI72639.1"/>
    <property type="molecule type" value="Genomic_DNA"/>
</dbReference>
<accession>M9RJ73</accession>
<keyword evidence="4" id="KW-1185">Reference proteome</keyword>
<sequence>MNLRQTADTDANTDPKTPRSRIPVGALFFGVFLALAMGAYAWSILDAARRTTDWILILPVAGIGILALAFAIIDDLRQGRRGREPTIGEGDARIGAALVVLVLGFAGASPWLGFDIATAVFIALALILQGERRPLVVVPMAVLTAGVLVYLFKSVLGVPIPSSII</sequence>
<dbReference type="Proteomes" id="UP000004688">
    <property type="component" value="Chromosome"/>
</dbReference>
<feature type="transmembrane region" description="Helical" evidence="1">
    <location>
        <begin position="94"/>
        <end position="127"/>
    </location>
</feature>
<keyword evidence="1" id="KW-0472">Membrane</keyword>
<dbReference type="KEGG" id="oar:OA238_c25930"/>
<dbReference type="AlphaFoldDB" id="M9RJ73"/>
<keyword evidence="1" id="KW-1133">Transmembrane helix</keyword>
<dbReference type="Pfam" id="PF07331">
    <property type="entry name" value="TctB"/>
    <property type="match status" value="1"/>
</dbReference>
<proteinExistence type="predicted"/>
<dbReference type="RefSeq" id="WP_015495707.1">
    <property type="nucleotide sequence ID" value="NC_020908.1"/>
</dbReference>
<gene>
    <name evidence="3" type="ORF">OA238_c25930</name>
</gene>
<evidence type="ECO:0000259" key="2">
    <source>
        <dbReference type="Pfam" id="PF07331"/>
    </source>
</evidence>
<feature type="domain" description="DUF1468" evidence="2">
    <location>
        <begin position="29"/>
        <end position="161"/>
    </location>
</feature>
<evidence type="ECO:0000256" key="1">
    <source>
        <dbReference type="SAM" id="Phobius"/>
    </source>
</evidence>
<dbReference type="HOGENOM" id="CLU_1609142_0_0_5"/>
<feature type="transmembrane region" description="Helical" evidence="1">
    <location>
        <begin position="21"/>
        <end position="42"/>
    </location>
</feature>
<dbReference type="STRING" id="391616.OA238_c25930"/>
<keyword evidence="1" id="KW-0812">Transmembrane</keyword>
<dbReference type="eggNOG" id="ENOG5033C16">
    <property type="taxonomic scope" value="Bacteria"/>
</dbReference>
<reference evidence="3 4" key="1">
    <citation type="journal article" date="2013" name="PLoS ONE">
        <title>Poles Apart: Arctic and Antarctic Octadecabacter strains Share High Genome Plasticity and a New Type of Xanthorhodopsin.</title>
        <authorList>
            <person name="Vollmers J."/>
            <person name="Voget S."/>
            <person name="Dietrich S."/>
            <person name="Gollnow K."/>
            <person name="Smits M."/>
            <person name="Meyer K."/>
            <person name="Brinkhoff T."/>
            <person name="Simon M."/>
            <person name="Daniel R."/>
        </authorList>
    </citation>
    <scope>NUCLEOTIDE SEQUENCE [LARGE SCALE GENOMIC DNA]</scope>
    <source>
        <strain evidence="3 4">238</strain>
    </source>
</reference>
<feature type="transmembrane region" description="Helical" evidence="1">
    <location>
        <begin position="54"/>
        <end position="73"/>
    </location>
</feature>
<organism evidence="3 4">
    <name type="scientific">Octadecabacter arcticus 238</name>
    <dbReference type="NCBI Taxonomy" id="391616"/>
    <lineage>
        <taxon>Bacteria</taxon>
        <taxon>Pseudomonadati</taxon>
        <taxon>Pseudomonadota</taxon>
        <taxon>Alphaproteobacteria</taxon>
        <taxon>Rhodobacterales</taxon>
        <taxon>Roseobacteraceae</taxon>
        <taxon>Octadecabacter</taxon>
    </lineage>
</organism>
<feature type="transmembrane region" description="Helical" evidence="1">
    <location>
        <begin position="133"/>
        <end position="152"/>
    </location>
</feature>